<dbReference type="Gramene" id="QL09p046251:mrna">
    <property type="protein sequence ID" value="QL09p046251:mrna"/>
    <property type="gene ID" value="QL09p046251"/>
</dbReference>
<accession>A0A7N2MKK9</accession>
<organism evidence="2 3">
    <name type="scientific">Quercus lobata</name>
    <name type="common">Valley oak</name>
    <dbReference type="NCBI Taxonomy" id="97700"/>
    <lineage>
        <taxon>Eukaryota</taxon>
        <taxon>Viridiplantae</taxon>
        <taxon>Streptophyta</taxon>
        <taxon>Embryophyta</taxon>
        <taxon>Tracheophyta</taxon>
        <taxon>Spermatophyta</taxon>
        <taxon>Magnoliopsida</taxon>
        <taxon>eudicotyledons</taxon>
        <taxon>Gunneridae</taxon>
        <taxon>Pentapetalae</taxon>
        <taxon>rosids</taxon>
        <taxon>fabids</taxon>
        <taxon>Fagales</taxon>
        <taxon>Fagaceae</taxon>
        <taxon>Quercus</taxon>
    </lineage>
</organism>
<evidence type="ECO:0000313" key="3">
    <source>
        <dbReference type="Proteomes" id="UP000594261"/>
    </source>
</evidence>
<dbReference type="Pfam" id="PF22650">
    <property type="entry name" value="At5g48480-like_C"/>
    <property type="match status" value="1"/>
</dbReference>
<evidence type="ECO:0000313" key="2">
    <source>
        <dbReference type="EnsemblPlants" id="QL09p046251:mrna"/>
    </source>
</evidence>
<feature type="domain" description="VOC" evidence="1">
    <location>
        <begin position="32"/>
        <end position="164"/>
    </location>
</feature>
<dbReference type="SUPFAM" id="SSF54593">
    <property type="entry name" value="Glyoxalase/Bleomycin resistance protein/Dihydroxybiphenyl dioxygenase"/>
    <property type="match status" value="1"/>
</dbReference>
<gene>
    <name evidence="2" type="primary">LOC115960703</name>
</gene>
<reference evidence="2" key="2">
    <citation type="submission" date="2021-01" db="UniProtKB">
        <authorList>
            <consortium name="EnsemblPlants"/>
        </authorList>
    </citation>
    <scope>IDENTIFICATION</scope>
</reference>
<dbReference type="EnsemblPlants" id="QL09p046251:mrna">
    <property type="protein sequence ID" value="QL09p046251:mrna"/>
    <property type="gene ID" value="QL09p046251"/>
</dbReference>
<dbReference type="PANTHER" id="PTHR34109:SF1">
    <property type="entry name" value="VOC DOMAIN-CONTAINING PROTEIN"/>
    <property type="match status" value="1"/>
</dbReference>
<dbReference type="KEGG" id="qlo:115960703"/>
<dbReference type="OrthoDB" id="2013034at2759"/>
<dbReference type="PROSITE" id="PS51819">
    <property type="entry name" value="VOC"/>
    <property type="match status" value="1"/>
</dbReference>
<dbReference type="Pfam" id="PF22656">
    <property type="entry name" value="At5g48480-like_N"/>
    <property type="match status" value="1"/>
</dbReference>
<dbReference type="InParanoid" id="A0A7N2MKK9"/>
<name>A0A7N2MKK9_QUELO</name>
<proteinExistence type="predicted"/>
<dbReference type="EMBL" id="LRBV02000009">
    <property type="status" value="NOT_ANNOTATED_CDS"/>
    <property type="molecule type" value="Genomic_DNA"/>
</dbReference>
<dbReference type="InterPro" id="IPR029068">
    <property type="entry name" value="Glyas_Bleomycin-R_OHBP_Dase"/>
</dbReference>
<dbReference type="OMA" id="PKRKADH"/>
<reference evidence="2 3" key="1">
    <citation type="journal article" date="2016" name="G3 (Bethesda)">
        <title>First Draft Assembly and Annotation of the Genome of a California Endemic Oak Quercus lobata Nee (Fagaceae).</title>
        <authorList>
            <person name="Sork V.L."/>
            <person name="Fitz-Gibbon S.T."/>
            <person name="Puiu D."/>
            <person name="Crepeau M."/>
            <person name="Gugger P.F."/>
            <person name="Sherman R."/>
            <person name="Stevens K."/>
            <person name="Langley C.H."/>
            <person name="Pellegrini M."/>
            <person name="Salzberg S.L."/>
        </authorList>
    </citation>
    <scope>NUCLEOTIDE SEQUENCE [LARGE SCALE GENOMIC DNA]</scope>
    <source>
        <strain evidence="2 3">cv. SW786</strain>
    </source>
</reference>
<dbReference type="CDD" id="cd07246">
    <property type="entry name" value="VOC_like"/>
    <property type="match status" value="1"/>
</dbReference>
<sequence>MAQQEVTNGGSEKKTGGGNDIMEVIEVKFTALKPQLVVEAPKANEAILFYKAAFGAEEVGRTLHPKRKADQELPLILSAQLSLAGSTILVSDLADPSETPAKTEGTGLVFYLETDDVASAINKAVGAGAVVVSEIAEGEGAGCGLSRVGKVKDPYGVVWAIGSPAVKAAVVEA</sequence>
<dbReference type="InterPro" id="IPR054575">
    <property type="entry name" value="At5g48480-like_C"/>
</dbReference>
<dbReference type="FunCoup" id="A0A7N2MKK9">
    <property type="interactions" value="86"/>
</dbReference>
<dbReference type="InterPro" id="IPR037523">
    <property type="entry name" value="VOC_core"/>
</dbReference>
<dbReference type="PANTHER" id="PTHR34109">
    <property type="entry name" value="BNAUNNG04460D PROTEIN-RELATED"/>
    <property type="match status" value="1"/>
</dbReference>
<dbReference type="AlphaFoldDB" id="A0A7N2MKK9"/>
<protein>
    <recommendedName>
        <fullName evidence="1">VOC domain-containing protein</fullName>
    </recommendedName>
</protein>
<dbReference type="InterPro" id="IPR054576">
    <property type="entry name" value="At5g48480-like_N"/>
</dbReference>
<dbReference type="RefSeq" id="XP_030935534.1">
    <property type="nucleotide sequence ID" value="XM_031079674.1"/>
</dbReference>
<dbReference type="Gene3D" id="3.10.180.10">
    <property type="entry name" value="2,3-Dihydroxybiphenyl 1,2-Dioxygenase, domain 1"/>
    <property type="match status" value="1"/>
</dbReference>
<dbReference type="Proteomes" id="UP000594261">
    <property type="component" value="Chromosome 9"/>
</dbReference>
<evidence type="ECO:0000259" key="1">
    <source>
        <dbReference type="PROSITE" id="PS51819"/>
    </source>
</evidence>
<dbReference type="GeneID" id="115960703"/>
<keyword evidence="3" id="KW-1185">Reference proteome</keyword>